<dbReference type="RefSeq" id="WP_324690313.1">
    <property type="nucleotide sequence ID" value="NZ_BAABCR010000015.1"/>
</dbReference>
<organism evidence="4 5">
    <name type="scientific">Flavobacterium cheonhonense</name>
    <dbReference type="NCBI Taxonomy" id="706185"/>
    <lineage>
        <taxon>Bacteria</taxon>
        <taxon>Pseudomonadati</taxon>
        <taxon>Bacteroidota</taxon>
        <taxon>Flavobacteriia</taxon>
        <taxon>Flavobacteriales</taxon>
        <taxon>Flavobacteriaceae</taxon>
        <taxon>Flavobacterium</taxon>
    </lineage>
</organism>
<protein>
    <recommendedName>
        <fullName evidence="3">LamG-like jellyroll fold domain-containing protein</fullName>
    </recommendedName>
</protein>
<keyword evidence="5" id="KW-1185">Reference proteome</keyword>
<keyword evidence="1" id="KW-0732">Signal</keyword>
<dbReference type="Gene3D" id="2.60.120.200">
    <property type="match status" value="1"/>
</dbReference>
<dbReference type="InterPro" id="IPR026444">
    <property type="entry name" value="Secre_tail"/>
</dbReference>
<dbReference type="Pfam" id="PF13385">
    <property type="entry name" value="Laminin_G_3"/>
    <property type="match status" value="1"/>
</dbReference>
<evidence type="ECO:0000313" key="4">
    <source>
        <dbReference type="EMBL" id="GAA4037385.1"/>
    </source>
</evidence>
<evidence type="ECO:0000313" key="5">
    <source>
        <dbReference type="Proteomes" id="UP001500968"/>
    </source>
</evidence>
<dbReference type="PROSITE" id="PS51257">
    <property type="entry name" value="PROKAR_LIPOPROTEIN"/>
    <property type="match status" value="1"/>
</dbReference>
<evidence type="ECO:0000256" key="1">
    <source>
        <dbReference type="ARBA" id="ARBA00022729"/>
    </source>
</evidence>
<dbReference type="NCBIfam" id="TIGR04183">
    <property type="entry name" value="Por_Secre_tail"/>
    <property type="match status" value="1"/>
</dbReference>
<name>A0ABP7U7M9_9FLAO</name>
<dbReference type="InterPro" id="IPR058515">
    <property type="entry name" value="DUF8202"/>
</dbReference>
<gene>
    <name evidence="4" type="ORF">GCM10022386_24030</name>
</gene>
<evidence type="ECO:0000259" key="3">
    <source>
        <dbReference type="SMART" id="SM00560"/>
    </source>
</evidence>
<dbReference type="PANTHER" id="PTHR42535">
    <property type="entry name" value="OOKINETE PROTEIN, PUTATIVE-RELATED"/>
    <property type="match status" value="1"/>
</dbReference>
<accession>A0ABP7U7M9</accession>
<proteinExistence type="predicted"/>
<dbReference type="InterPro" id="IPR013320">
    <property type="entry name" value="ConA-like_dom_sf"/>
</dbReference>
<dbReference type="InterPro" id="IPR006558">
    <property type="entry name" value="LamG-like"/>
</dbReference>
<reference evidence="5" key="1">
    <citation type="journal article" date="2019" name="Int. J. Syst. Evol. Microbiol.">
        <title>The Global Catalogue of Microorganisms (GCM) 10K type strain sequencing project: providing services to taxonomists for standard genome sequencing and annotation.</title>
        <authorList>
            <consortium name="The Broad Institute Genomics Platform"/>
            <consortium name="The Broad Institute Genome Sequencing Center for Infectious Disease"/>
            <person name="Wu L."/>
            <person name="Ma J."/>
        </authorList>
    </citation>
    <scope>NUCLEOTIDE SEQUENCE [LARGE SCALE GENOMIC DNA]</scope>
    <source>
        <strain evidence="5">JCM 17064</strain>
    </source>
</reference>
<dbReference type="SUPFAM" id="SSF49899">
    <property type="entry name" value="Concanavalin A-like lectins/glucanases"/>
    <property type="match status" value="1"/>
</dbReference>
<evidence type="ECO:0000256" key="2">
    <source>
        <dbReference type="ARBA" id="ARBA00023157"/>
    </source>
</evidence>
<feature type="domain" description="LamG-like jellyroll fold" evidence="3">
    <location>
        <begin position="241"/>
        <end position="373"/>
    </location>
</feature>
<dbReference type="EMBL" id="BAABCR010000015">
    <property type="protein sequence ID" value="GAA4037385.1"/>
    <property type="molecule type" value="Genomic_DNA"/>
</dbReference>
<comment type="caution">
    <text evidence="4">The sequence shown here is derived from an EMBL/GenBank/DDBJ whole genome shotgun (WGS) entry which is preliminary data.</text>
</comment>
<dbReference type="Proteomes" id="UP001500968">
    <property type="component" value="Unassembled WGS sequence"/>
</dbReference>
<keyword evidence="2" id="KW-1015">Disulfide bond</keyword>
<dbReference type="SMART" id="SM00560">
    <property type="entry name" value="LamGL"/>
    <property type="match status" value="1"/>
</dbReference>
<sequence>MKKTTPNLCANFALSVACLCTTLTFGQNLYDSNGTLIWDAANNSPYNNSIDFIGRDDNASLLKKQNTDIFPQPMLLIGLGTIAADNDSNPNTFVTDKNFLVWGDNNGDMNDTDGELNFTFAGGSGMSTIVDTPNRKWKIVESGGDVGSTKISIPTASLSSLPALLSNDAYVLIVADDETFSTNTETVFLTQSGLNQIADYDFDGVKYFTFGVAKQNRGSRQIVFDGTNDLIRFGNNNNLTSYFTMMFWIKSNGQNDANNDRTIVSKNDGNTGYKVYLSNDNKLNIIWSGGNLLTSNTSIPDGKWYNIILTFTNNNLSLFIDGVLDRTISTPPPSTNNHTFSIGAEYRNKADIQNYFNGEIDEFRIWNKSLGANQLRFIMNQEIEQNNLYTKGALIPSNISLNNIGNVKWASLTAYYSMNSFIGTHINDDSLNNNRGYLVASGNVVVKNQTTPIPFQTSSNGSWNNLAIWSNDASVTEPGGASIVNNSVITWNIVKTNHALSSTVNKKVLGLIVEENTYSVENDSKIEVTHYLKLNGKIDLVGKSQLLQQINSDLDPTSTGSLERDQQGQSNKFNYNYWSSPVSTINNTSINHGFTVSDIFKDGTTAVPQNLNWTSGVNASPTSPRTLSKYWIFKFQDLPNGTANWSYVGNTGLLLAGQGFTLKGSGAASSNQNYTFVGKPNNGNISSSVLPNNLNLTGNPYPSALDANKFIDDNLNSISGTLYFWEHYNTNSSHTTVQYQGGYATYTKTGGTAPVAPTGVSGLGTSSKTPKRYIPVGQGFFVKGSATGGNIIFKNSQRTFVKENASTSYTLFRSMNNSTEENDTEEPEESFMKIRLGYDSANQYHRESLIGFMNQYASENFDAGYDGISLETLSNDMYFILGSHNLNIMGEGYFNPNRIYPIGVKNAIAGNVKFSIGELENVDETLTVYIYDNETGVYHNILEEDLKVYLPAGTFENRFSLRFSTSASLSTQDNLWSSLQITHTQNTQEITIKNDALQLNINGVELYNLLGQKINTWPIENQLQEEINLKVNITTTGTYLVKVITNKGNITKKIVF</sequence>
<dbReference type="PANTHER" id="PTHR42535:SF2">
    <property type="entry name" value="CHROMOSOME UNDETERMINED SCAFFOLD_146, WHOLE GENOME SHOTGUN SEQUENCE"/>
    <property type="match status" value="1"/>
</dbReference>
<dbReference type="Pfam" id="PF26628">
    <property type="entry name" value="DUF8202"/>
    <property type="match status" value="1"/>
</dbReference>